<sequence length="446" mass="48224">MANQYVNEPARATELYGEYDVVVLGGGPGGIAAAAAAAIQGASVLLVERYGFLGGMGTAAGVSNFCGLYANHFGEPKRVVHGIASRLLDRIDEIRGLKEPHLIFGKILAQAFDTAAYKIAADELLLTNGVKLLFHALAVAVTLSDNGQIDTLVFETKSGRRAVRGKLFIDGSGDGDMAAWAGAPVLTDSPGSMMYPSTMFRINNVPEQLAQNRGWDKFPALMAAEEERTGKCFPRKGPIIRPQNHGIEWRANLTQVANPDGTPVNGIDAEQLSYAEIEGRRQIQMSFEMMQAAIPEFKDAYIVDIPPQVGIRETRRIEGDYVLTDDDVLSCASFDDSIGVNSWPVEDHIQGDVLWRWPDLPNVRGFNQLPFRMILPKGVNNLFVIGRCASMTHTAQSAARVTGACFVMGEAAGTAAAICAHDDLSTRQLDVPKLQSILKENGAYLG</sequence>
<keyword evidence="4" id="KW-0408">Iron</keyword>
<dbReference type="GO" id="GO:0051539">
    <property type="term" value="F:4 iron, 4 sulfur cluster binding"/>
    <property type="evidence" value="ECO:0007669"/>
    <property type="project" value="UniProtKB-KW"/>
</dbReference>
<comment type="caution">
    <text evidence="6">The sequence shown here is derived from an EMBL/GenBank/DDBJ whole genome shotgun (WGS) entry which is preliminary data.</text>
</comment>
<keyword evidence="5" id="KW-0411">Iron-sulfur</keyword>
<accession>A0A8H2NQU4</accession>
<dbReference type="SUPFAM" id="SSF51905">
    <property type="entry name" value="FAD/NAD(P)-binding domain"/>
    <property type="match status" value="1"/>
</dbReference>
<dbReference type="InterPro" id="IPR036188">
    <property type="entry name" value="FAD/NAD-bd_sf"/>
</dbReference>
<keyword evidence="3" id="KW-0560">Oxidoreductase</keyword>
<dbReference type="Gene3D" id="3.50.50.60">
    <property type="entry name" value="FAD/NAD(P)-binding domain"/>
    <property type="match status" value="1"/>
</dbReference>
<dbReference type="AlphaFoldDB" id="A0A8H2NQU4"/>
<protein>
    <recommendedName>
        <fullName evidence="8">FAD-dependent oxidoreductase</fullName>
    </recommendedName>
</protein>
<evidence type="ECO:0000256" key="5">
    <source>
        <dbReference type="ARBA" id="ARBA00023014"/>
    </source>
</evidence>
<dbReference type="EMBL" id="CABVIE010000005">
    <property type="protein sequence ID" value="VVO82721.1"/>
    <property type="molecule type" value="Genomic_DNA"/>
</dbReference>
<evidence type="ECO:0000313" key="7">
    <source>
        <dbReference type="Proteomes" id="UP000325723"/>
    </source>
</evidence>
<evidence type="ECO:0008006" key="8">
    <source>
        <dbReference type="Google" id="ProtNLM"/>
    </source>
</evidence>
<name>A0A8H2NQU4_PSEFL</name>
<evidence type="ECO:0000313" key="6">
    <source>
        <dbReference type="EMBL" id="VVO82721.1"/>
    </source>
</evidence>
<evidence type="ECO:0000256" key="3">
    <source>
        <dbReference type="ARBA" id="ARBA00023002"/>
    </source>
</evidence>
<gene>
    <name evidence="6" type="ORF">PS900_01903</name>
</gene>
<organism evidence="6 7">
    <name type="scientific">Pseudomonas fluorescens</name>
    <dbReference type="NCBI Taxonomy" id="294"/>
    <lineage>
        <taxon>Bacteria</taxon>
        <taxon>Pseudomonadati</taxon>
        <taxon>Pseudomonadota</taxon>
        <taxon>Gammaproteobacteria</taxon>
        <taxon>Pseudomonadales</taxon>
        <taxon>Pseudomonadaceae</taxon>
        <taxon>Pseudomonas</taxon>
    </lineage>
</organism>
<dbReference type="GO" id="GO:0016491">
    <property type="term" value="F:oxidoreductase activity"/>
    <property type="evidence" value="ECO:0007669"/>
    <property type="project" value="UniProtKB-KW"/>
</dbReference>
<dbReference type="PANTHER" id="PTHR43498">
    <property type="entry name" value="FERREDOXIN:COB-COM HETERODISULFIDE REDUCTASE SUBUNIT A"/>
    <property type="match status" value="1"/>
</dbReference>
<reference evidence="6 7" key="1">
    <citation type="submission" date="2019-09" db="EMBL/GenBank/DDBJ databases">
        <authorList>
            <person name="Chandra G."/>
            <person name="Truman W A."/>
        </authorList>
    </citation>
    <scope>NUCLEOTIDE SEQUENCE [LARGE SCALE GENOMIC DNA]</scope>
    <source>
        <strain evidence="6">PS900</strain>
    </source>
</reference>
<evidence type="ECO:0000256" key="2">
    <source>
        <dbReference type="ARBA" id="ARBA00022723"/>
    </source>
</evidence>
<proteinExistence type="predicted"/>
<keyword evidence="1" id="KW-0004">4Fe-4S</keyword>
<dbReference type="InterPro" id="IPR039650">
    <property type="entry name" value="HdrA-like"/>
</dbReference>
<dbReference type="GO" id="GO:0046872">
    <property type="term" value="F:metal ion binding"/>
    <property type="evidence" value="ECO:0007669"/>
    <property type="project" value="UniProtKB-KW"/>
</dbReference>
<evidence type="ECO:0000256" key="1">
    <source>
        <dbReference type="ARBA" id="ARBA00022485"/>
    </source>
</evidence>
<keyword evidence="2" id="KW-0479">Metal-binding</keyword>
<dbReference type="Proteomes" id="UP000325723">
    <property type="component" value="Unassembled WGS sequence"/>
</dbReference>
<evidence type="ECO:0000256" key="4">
    <source>
        <dbReference type="ARBA" id="ARBA00023004"/>
    </source>
</evidence>
<dbReference type="PANTHER" id="PTHR43498:SF1">
    <property type="entry name" value="COB--COM HETERODISULFIDE REDUCTASE IRON-SULFUR SUBUNIT A"/>
    <property type="match status" value="1"/>
</dbReference>
<dbReference type="RefSeq" id="WP_150757604.1">
    <property type="nucleotide sequence ID" value="NZ_CABVIE010000005.1"/>
</dbReference>
<dbReference type="Pfam" id="PF12831">
    <property type="entry name" value="FAD_oxidored"/>
    <property type="match status" value="1"/>
</dbReference>